<accession>A0A859DPV5</accession>
<feature type="domain" description="HD" evidence="1">
    <location>
        <begin position="50"/>
        <end position="165"/>
    </location>
</feature>
<evidence type="ECO:0000313" key="2">
    <source>
        <dbReference type="EMBL" id="QKN23475.1"/>
    </source>
</evidence>
<dbReference type="Proteomes" id="UP000509623">
    <property type="component" value="Chromosome"/>
</dbReference>
<organism evidence="2 4">
    <name type="scientific">Caproicibacterium lactatifermentans</name>
    <dbReference type="NCBI Taxonomy" id="2666138"/>
    <lineage>
        <taxon>Bacteria</taxon>
        <taxon>Bacillati</taxon>
        <taxon>Bacillota</taxon>
        <taxon>Clostridia</taxon>
        <taxon>Eubacteriales</taxon>
        <taxon>Oscillospiraceae</taxon>
        <taxon>Caproicibacterium</taxon>
    </lineage>
</organism>
<dbReference type="KEGG" id="clf:GJQ69_02605"/>
<evidence type="ECO:0000313" key="4">
    <source>
        <dbReference type="Proteomes" id="UP000501316"/>
    </source>
</evidence>
<dbReference type="CDD" id="cd00077">
    <property type="entry name" value="HDc"/>
    <property type="match status" value="1"/>
</dbReference>
<name>A0A859DPV5_9FIRM</name>
<reference evidence="4 5" key="1">
    <citation type="submission" date="2019-11" db="EMBL/GenBank/DDBJ databases">
        <authorList>
            <person name="Ren C."/>
            <person name="Wang H."/>
            <person name="Xu Y."/>
        </authorList>
    </citation>
    <scope>NUCLEOTIDE SEQUENCE [LARGE SCALE GENOMIC DNA]</scope>
    <source>
        <strain evidence="5">JNU-WLY1368</strain>
        <strain evidence="2 4">LBM 19010</strain>
    </source>
</reference>
<dbReference type="AlphaFoldDB" id="A0A859DPV5"/>
<gene>
    <name evidence="2" type="ORF">GJQ69_02605</name>
    <name evidence="3" type="ORF">GKP14_01765</name>
</gene>
<dbReference type="Proteomes" id="UP000501316">
    <property type="component" value="Chromosome"/>
</dbReference>
<dbReference type="Gene3D" id="1.10.3210.10">
    <property type="entry name" value="Hypothetical protein af1432"/>
    <property type="match status" value="1"/>
</dbReference>
<dbReference type="InterPro" id="IPR003607">
    <property type="entry name" value="HD/PDEase_dom"/>
</dbReference>
<keyword evidence="5" id="KW-1185">Reference proteome</keyword>
<protein>
    <submittedName>
        <fullName evidence="2">HD domain-containing protein</fullName>
    </submittedName>
</protein>
<proteinExistence type="predicted"/>
<dbReference type="EMBL" id="CP046051">
    <property type="protein sequence ID" value="QKN23475.1"/>
    <property type="molecule type" value="Genomic_DNA"/>
</dbReference>
<dbReference type="InterPro" id="IPR006674">
    <property type="entry name" value="HD_domain"/>
</dbReference>
<dbReference type="EMBL" id="CP046161">
    <property type="protein sequence ID" value="QKO29849.1"/>
    <property type="molecule type" value="Genomic_DNA"/>
</dbReference>
<reference evidence="3" key="3">
    <citation type="journal article" date="2022" name="Int. J. Syst. Evol. Microbiol.">
        <title>Caproicibacterium lactatifermentans sp. nov., isolated from pit clay used for the production of Chinese strong aroma-type liquor.</title>
        <authorList>
            <person name="Wang H."/>
            <person name="Gu Y."/>
            <person name="Zhao D."/>
            <person name="Qiao Z."/>
            <person name="Zheng J."/>
            <person name="Gao J."/>
            <person name="Ren C."/>
            <person name="Xu Y."/>
        </authorList>
    </citation>
    <scope>NUCLEOTIDE SEQUENCE</scope>
    <source>
        <strain evidence="3">JNU-WLY1368</strain>
    </source>
</reference>
<evidence type="ECO:0000313" key="3">
    <source>
        <dbReference type="EMBL" id="QKO29849.1"/>
    </source>
</evidence>
<evidence type="ECO:0000259" key="1">
    <source>
        <dbReference type="Pfam" id="PF01966"/>
    </source>
</evidence>
<evidence type="ECO:0000313" key="5">
    <source>
        <dbReference type="Proteomes" id="UP000509623"/>
    </source>
</evidence>
<dbReference type="Pfam" id="PF01966">
    <property type="entry name" value="HD"/>
    <property type="match status" value="1"/>
</dbReference>
<reference evidence="3" key="2">
    <citation type="journal article" date="2021" name="Appl. Environ. Microbiol.">
        <title>Adaptability of a Caproate-Producing Bacterium Contributes to Its Dominance in an Anaerobic Fermentation System.</title>
        <authorList>
            <person name="Wang H."/>
            <person name="Gu Y."/>
            <person name="Zhou W."/>
            <person name="Zhao D."/>
            <person name="Qiao Z."/>
            <person name="Zheng J."/>
            <person name="Gao J."/>
            <person name="Chen X."/>
            <person name="Ren C."/>
            <person name="Xu Y."/>
        </authorList>
    </citation>
    <scope>NUCLEOTIDE SEQUENCE</scope>
    <source>
        <strain evidence="3">JNU-WLY1368</strain>
    </source>
</reference>
<dbReference type="SUPFAM" id="SSF109604">
    <property type="entry name" value="HD-domain/PDEase-like"/>
    <property type="match status" value="1"/>
</dbReference>
<sequence>MLSNCTILRYYYIEEKERQKGGLFFMQIPSLQQAEALLGQARNSNPGPWIAHSKVTADCAQRIAAACPDLNADDSHILGLLHDIGRGHGISGIRHVYDGWQDMNQMGYPDVARVCLTHSFMYQSLDSFMGKMDITDAQKDELTAALSKTQYNDYDRLIQLCDALAYPTGPTLLETRLVDVVLRRGCSRFTRQKWLATYQLKGYFERKTNQNIYQLVRANIGIEYAL</sequence>